<dbReference type="Proteomes" id="UP001470230">
    <property type="component" value="Unassembled WGS sequence"/>
</dbReference>
<keyword evidence="4" id="KW-1185">Reference proteome</keyword>
<organism evidence="3 4">
    <name type="scientific">Tritrichomonas musculus</name>
    <dbReference type="NCBI Taxonomy" id="1915356"/>
    <lineage>
        <taxon>Eukaryota</taxon>
        <taxon>Metamonada</taxon>
        <taxon>Parabasalia</taxon>
        <taxon>Tritrichomonadida</taxon>
        <taxon>Tritrichomonadidae</taxon>
        <taxon>Tritrichomonas</taxon>
    </lineage>
</organism>
<evidence type="ECO:0000259" key="2">
    <source>
        <dbReference type="PROSITE" id="PS00125"/>
    </source>
</evidence>
<dbReference type="InterPro" id="IPR029052">
    <property type="entry name" value="Metallo-depent_PP-like"/>
</dbReference>
<dbReference type="SUPFAM" id="SSF56300">
    <property type="entry name" value="Metallo-dependent phosphatases"/>
    <property type="match status" value="1"/>
</dbReference>
<dbReference type="InterPro" id="IPR006186">
    <property type="entry name" value="Ser/Thr-sp_prot-phosphatase"/>
</dbReference>
<keyword evidence="1" id="KW-0378">Hydrolase</keyword>
<dbReference type="PANTHER" id="PTHR11668:SF494">
    <property type="entry name" value="PROTEIN PHOSPHATASE, PUTATIVE-RELATED"/>
    <property type="match status" value="1"/>
</dbReference>
<comment type="caution">
    <text evidence="3">The sequence shown here is derived from an EMBL/GenBank/DDBJ whole genome shotgun (WGS) entry which is preliminary data.</text>
</comment>
<protein>
    <recommendedName>
        <fullName evidence="1">Serine/threonine-protein phosphatase</fullName>
        <ecNumber evidence="1">3.1.3.16</ecNumber>
    </recommendedName>
</protein>
<dbReference type="CDD" id="cd00144">
    <property type="entry name" value="MPP_PPP_family"/>
    <property type="match status" value="1"/>
</dbReference>
<sequence length="457" mass="51077">MFGNKTLKYKSLLDLYMNCFKSADVNSYANRQAVLTLPNINPIIINDLFDDARKIFEDEPVLLELRSPCIVVGDLHGQILDLYRILAFFGMPSSRRKYVFLGDFVDRGEFSVEVIIIVLTLKVIWPDNVSIIRGNHEFQFLCSQCGFMTQMIDFFCDNMLFNKCVTAFNYMPLAARIDRKILCVHGGIGPSLKSLNQICSLRRPIQDFDGDLVDSLVWSDPSDEITEGSFMPSTRGTGYIFNEAAVDDFISNNPEIQMIVRGHECVTGGIEFRFNKKICTVFSASNYCGLVGNSAGILEITGPMQYKERILPPLAWLLRSNVVFRNEGESEPPANSTTKPVLQRPNIMKNRIKGSMSVRGFPASSSLQGSMPIKHPNMSGINPSPSLNANSSNYHRPLIGSQSANLLPKLETPMNDEPGNTPLAPIELKKPIIAKVDNSNPASLRKRRKSLMSNINY</sequence>
<dbReference type="InterPro" id="IPR050341">
    <property type="entry name" value="PP1_catalytic_subunit"/>
</dbReference>
<gene>
    <name evidence="3" type="ORF">M9Y10_035412</name>
</gene>
<dbReference type="EC" id="3.1.3.16" evidence="1"/>
<proteinExistence type="inferred from homology"/>
<accession>A0ABR2KIN3</accession>
<dbReference type="SMART" id="SM00156">
    <property type="entry name" value="PP2Ac"/>
    <property type="match status" value="1"/>
</dbReference>
<name>A0ABR2KIN3_9EUKA</name>
<reference evidence="3 4" key="1">
    <citation type="submission" date="2024-04" db="EMBL/GenBank/DDBJ databases">
        <title>Tritrichomonas musculus Genome.</title>
        <authorList>
            <person name="Alves-Ferreira E."/>
            <person name="Grigg M."/>
            <person name="Lorenzi H."/>
            <person name="Galac M."/>
        </authorList>
    </citation>
    <scope>NUCLEOTIDE SEQUENCE [LARGE SCALE GENOMIC DNA]</scope>
    <source>
        <strain evidence="3 4">EAF2021</strain>
    </source>
</reference>
<comment type="catalytic activity">
    <reaction evidence="1">
        <text>O-phospho-L-threonyl-[protein] + H2O = L-threonyl-[protein] + phosphate</text>
        <dbReference type="Rhea" id="RHEA:47004"/>
        <dbReference type="Rhea" id="RHEA-COMP:11060"/>
        <dbReference type="Rhea" id="RHEA-COMP:11605"/>
        <dbReference type="ChEBI" id="CHEBI:15377"/>
        <dbReference type="ChEBI" id="CHEBI:30013"/>
        <dbReference type="ChEBI" id="CHEBI:43474"/>
        <dbReference type="ChEBI" id="CHEBI:61977"/>
        <dbReference type="EC" id="3.1.3.16"/>
    </reaction>
</comment>
<dbReference type="Pfam" id="PF00149">
    <property type="entry name" value="Metallophos"/>
    <property type="match status" value="1"/>
</dbReference>
<feature type="domain" description="Serine/threonine specific protein phosphatases" evidence="2">
    <location>
        <begin position="132"/>
        <end position="137"/>
    </location>
</feature>
<evidence type="ECO:0000313" key="3">
    <source>
        <dbReference type="EMBL" id="KAK8890631.1"/>
    </source>
</evidence>
<dbReference type="PANTHER" id="PTHR11668">
    <property type="entry name" value="SERINE/THREONINE PROTEIN PHOSPHATASE"/>
    <property type="match status" value="1"/>
</dbReference>
<dbReference type="PRINTS" id="PR00114">
    <property type="entry name" value="STPHPHTASE"/>
</dbReference>
<comment type="similarity">
    <text evidence="1">Belongs to the PPP phosphatase family.</text>
</comment>
<dbReference type="Gene3D" id="3.60.21.10">
    <property type="match status" value="1"/>
</dbReference>
<dbReference type="EMBL" id="JAPFFF010000005">
    <property type="protein sequence ID" value="KAK8890631.1"/>
    <property type="molecule type" value="Genomic_DNA"/>
</dbReference>
<evidence type="ECO:0000313" key="4">
    <source>
        <dbReference type="Proteomes" id="UP001470230"/>
    </source>
</evidence>
<dbReference type="InterPro" id="IPR004843">
    <property type="entry name" value="Calcineurin-like_PHP"/>
</dbReference>
<evidence type="ECO:0000256" key="1">
    <source>
        <dbReference type="RuleBase" id="RU004273"/>
    </source>
</evidence>
<dbReference type="PROSITE" id="PS00125">
    <property type="entry name" value="SER_THR_PHOSPHATASE"/>
    <property type="match status" value="1"/>
</dbReference>